<name>A0A542E0Y4_9MICO</name>
<accession>A0A542E0Y4</accession>
<organism evidence="1 2">
    <name type="scientific">Lapillicoccus jejuensis</name>
    <dbReference type="NCBI Taxonomy" id="402171"/>
    <lineage>
        <taxon>Bacteria</taxon>
        <taxon>Bacillati</taxon>
        <taxon>Actinomycetota</taxon>
        <taxon>Actinomycetes</taxon>
        <taxon>Micrococcales</taxon>
        <taxon>Intrasporangiaceae</taxon>
        <taxon>Lapillicoccus</taxon>
    </lineage>
</organism>
<reference evidence="1 2" key="1">
    <citation type="submission" date="2019-06" db="EMBL/GenBank/DDBJ databases">
        <title>Sequencing the genomes of 1000 actinobacteria strains.</title>
        <authorList>
            <person name="Klenk H.-P."/>
        </authorList>
    </citation>
    <scope>NUCLEOTIDE SEQUENCE [LARGE SCALE GENOMIC DNA]</scope>
    <source>
        <strain evidence="1 2">DSM 18607</strain>
    </source>
</reference>
<dbReference type="AlphaFoldDB" id="A0A542E0Y4"/>
<comment type="caution">
    <text evidence="1">The sequence shown here is derived from an EMBL/GenBank/DDBJ whole genome shotgun (WGS) entry which is preliminary data.</text>
</comment>
<dbReference type="RefSeq" id="WP_141848386.1">
    <property type="nucleotide sequence ID" value="NZ_BAAAPR010000005.1"/>
</dbReference>
<protein>
    <submittedName>
        <fullName evidence="1">Uncharacterized protein</fullName>
    </submittedName>
</protein>
<dbReference type="EMBL" id="VFMN01000001">
    <property type="protein sequence ID" value="TQJ08939.1"/>
    <property type="molecule type" value="Genomic_DNA"/>
</dbReference>
<keyword evidence="2" id="KW-1185">Reference proteome</keyword>
<dbReference type="Proteomes" id="UP000317893">
    <property type="component" value="Unassembled WGS sequence"/>
</dbReference>
<gene>
    <name evidence="1" type="ORF">FB458_2040</name>
</gene>
<proteinExistence type="predicted"/>
<evidence type="ECO:0000313" key="2">
    <source>
        <dbReference type="Proteomes" id="UP000317893"/>
    </source>
</evidence>
<evidence type="ECO:0000313" key="1">
    <source>
        <dbReference type="EMBL" id="TQJ08939.1"/>
    </source>
</evidence>
<sequence length="123" mass="12834">MHALPTPRPALRLVPSLPTILPTPLRTTGATDSPSAVVPPRQARAWTVEVLRLVALRLIAGTPPTAGLEPRDDVAQVPVWREPGDPVLPGVLYVPLAAQFAAQRAAGRNPFTVLPSSGSAAAS</sequence>